<dbReference type="EMBL" id="JARJCW010000024">
    <property type="protein sequence ID" value="KAJ7212258.1"/>
    <property type="molecule type" value="Genomic_DNA"/>
</dbReference>
<proteinExistence type="predicted"/>
<protein>
    <submittedName>
        <fullName evidence="2">Uncharacterized protein</fullName>
    </submittedName>
</protein>
<name>A0AAD6VNV8_9AGAR</name>
<comment type="caution">
    <text evidence="2">The sequence shown here is derived from an EMBL/GenBank/DDBJ whole genome shotgun (WGS) entry which is preliminary data.</text>
</comment>
<gene>
    <name evidence="2" type="ORF">GGX14DRAFT_564732</name>
</gene>
<evidence type="ECO:0000256" key="1">
    <source>
        <dbReference type="SAM" id="MobiDB-lite"/>
    </source>
</evidence>
<dbReference type="Proteomes" id="UP001219525">
    <property type="component" value="Unassembled WGS sequence"/>
</dbReference>
<evidence type="ECO:0000313" key="2">
    <source>
        <dbReference type="EMBL" id="KAJ7212258.1"/>
    </source>
</evidence>
<evidence type="ECO:0000313" key="3">
    <source>
        <dbReference type="Proteomes" id="UP001219525"/>
    </source>
</evidence>
<accession>A0AAD6VNV8</accession>
<feature type="region of interest" description="Disordered" evidence="1">
    <location>
        <begin position="93"/>
        <end position="119"/>
    </location>
</feature>
<reference evidence="2" key="1">
    <citation type="submission" date="2023-03" db="EMBL/GenBank/DDBJ databases">
        <title>Massive genome expansion in bonnet fungi (Mycena s.s.) driven by repeated elements and novel gene families across ecological guilds.</title>
        <authorList>
            <consortium name="Lawrence Berkeley National Laboratory"/>
            <person name="Harder C.B."/>
            <person name="Miyauchi S."/>
            <person name="Viragh M."/>
            <person name="Kuo A."/>
            <person name="Thoen E."/>
            <person name="Andreopoulos B."/>
            <person name="Lu D."/>
            <person name="Skrede I."/>
            <person name="Drula E."/>
            <person name="Henrissat B."/>
            <person name="Morin E."/>
            <person name="Kohler A."/>
            <person name="Barry K."/>
            <person name="LaButti K."/>
            <person name="Morin E."/>
            <person name="Salamov A."/>
            <person name="Lipzen A."/>
            <person name="Mereny Z."/>
            <person name="Hegedus B."/>
            <person name="Baldrian P."/>
            <person name="Stursova M."/>
            <person name="Weitz H."/>
            <person name="Taylor A."/>
            <person name="Grigoriev I.V."/>
            <person name="Nagy L.G."/>
            <person name="Martin F."/>
            <person name="Kauserud H."/>
        </authorList>
    </citation>
    <scope>NUCLEOTIDE SEQUENCE</scope>
    <source>
        <strain evidence="2">9144</strain>
    </source>
</reference>
<feature type="region of interest" description="Disordered" evidence="1">
    <location>
        <begin position="323"/>
        <end position="353"/>
    </location>
</feature>
<organism evidence="2 3">
    <name type="scientific">Mycena pura</name>
    <dbReference type="NCBI Taxonomy" id="153505"/>
    <lineage>
        <taxon>Eukaryota</taxon>
        <taxon>Fungi</taxon>
        <taxon>Dikarya</taxon>
        <taxon>Basidiomycota</taxon>
        <taxon>Agaricomycotina</taxon>
        <taxon>Agaricomycetes</taxon>
        <taxon>Agaricomycetidae</taxon>
        <taxon>Agaricales</taxon>
        <taxon>Marasmiineae</taxon>
        <taxon>Mycenaceae</taxon>
        <taxon>Mycena</taxon>
    </lineage>
</organism>
<dbReference type="AlphaFoldDB" id="A0AAD6VNV8"/>
<feature type="compositionally biased region" description="Acidic residues" evidence="1">
    <location>
        <begin position="329"/>
        <end position="353"/>
    </location>
</feature>
<feature type="compositionally biased region" description="Basic and acidic residues" evidence="1">
    <location>
        <begin position="95"/>
        <end position="111"/>
    </location>
</feature>
<keyword evidence="3" id="KW-1185">Reference proteome</keyword>
<sequence length="629" mass="69513">MSDSQVPPLTLDSVYFASLLLHRLRRVKCPDGAGPKLDLNNGALAHSRSGSGKFAISLATCLSRGLSSSQYRVLAVVPGANLRNTVLLVSNSTQQKERLSRKDKSRREETKTQPPQELEPSDTFLFRFEDASDLSTGRRILKELSDEARCRTMIQPTFSKYLKALVSLLFASASDSPSHIPHQLQLFVVANCIRGLSSRAKRVEKAYILEKINAWQPDVDEEIGAQWLQVRHPTLAKILDKQRVKQKDDRFLFDHSTAPSWLQIICTCFAVLVEETKTQGEERLVDACSTMVLLVEVIKVAANPLCCVGSLDCLMAKISVSKDNSPADEANDDTEADDDEAADERGEDETNDEDPLLLLDLSATAKKSNSGFSRGTFPANYHIHTRTFLRRLASVCSCIIAVSALFETVVRLARQKDLVIEITTVSPARSPISPVTPAEILEHWVAVKAWDEKVKAGVKAQLDRLASKTDILPRHSGEVHCEATAMTCLLLRALPPLERCPPGTEKNVREAFNKFITDEPLPFSPVPIGVSRKCCPICAILAKLLANAHNSLKIELPGHHSVYYPWVPPSTLPEDILKNLESEVLDLVQAHVDMVTQSTTSSPASNTGELSHYPEAEDVFKCFETHLNP</sequence>